<keyword evidence="6" id="KW-0547">Nucleotide-binding</keyword>
<dbReference type="InterPro" id="IPR027417">
    <property type="entry name" value="P-loop_NTPase"/>
</dbReference>
<evidence type="ECO:0000256" key="9">
    <source>
        <dbReference type="ARBA" id="ARBA00023136"/>
    </source>
</evidence>
<accession>A0A9X4B3U9</accession>
<keyword evidence="5" id="KW-0997">Cell inner membrane</keyword>
<dbReference type="InterPro" id="IPR013563">
    <property type="entry name" value="Oligopep_ABC_C"/>
</dbReference>
<name>A0A9X4B3U9_9CLOT</name>
<comment type="similarity">
    <text evidence="2">Belongs to the ABC transporter superfamily.</text>
</comment>
<dbReference type="GO" id="GO:0015833">
    <property type="term" value="P:peptide transport"/>
    <property type="evidence" value="ECO:0007669"/>
    <property type="project" value="InterPro"/>
</dbReference>
<dbReference type="GO" id="GO:0016887">
    <property type="term" value="F:ATP hydrolysis activity"/>
    <property type="evidence" value="ECO:0007669"/>
    <property type="project" value="InterPro"/>
</dbReference>
<protein>
    <submittedName>
        <fullName evidence="11">ABC transporter ATP-binding protein</fullName>
    </submittedName>
</protein>
<dbReference type="SUPFAM" id="SSF52540">
    <property type="entry name" value="P-loop containing nucleoside triphosphate hydrolases"/>
    <property type="match status" value="1"/>
</dbReference>
<evidence type="ECO:0000256" key="1">
    <source>
        <dbReference type="ARBA" id="ARBA00004202"/>
    </source>
</evidence>
<dbReference type="PROSITE" id="PS50893">
    <property type="entry name" value="ABC_TRANSPORTER_2"/>
    <property type="match status" value="1"/>
</dbReference>
<reference evidence="11" key="1">
    <citation type="submission" date="2022-05" db="EMBL/GenBank/DDBJ databases">
        <title>Draft genome sequence of Clostridium tertium strain CP3 isolated from Peru.</title>
        <authorList>
            <person name="Hurtado R."/>
            <person name="Lima L."/>
            <person name="Sousa T."/>
            <person name="Jaiswal A.K."/>
            <person name="Tiwari S."/>
            <person name="Maturrano L."/>
            <person name="Brenig B."/>
            <person name="Azevedo V."/>
        </authorList>
    </citation>
    <scope>NUCLEOTIDE SEQUENCE</scope>
    <source>
        <strain evidence="11">CP3</strain>
    </source>
</reference>
<dbReference type="InterPro" id="IPR017871">
    <property type="entry name" value="ABC_transporter-like_CS"/>
</dbReference>
<sequence length="345" mass="38569">MKDRPIITVNNLKTYFYTNQRCNKAINGVSFKIKKGKTLCVVGESGCGKSVTASSIMQLLPKLSRIEEGEIIYHGDKGDIRIDKLPRNGKEMRNLRGKDIAMIFQDPMTALNPVYTVGYQITENILCHEKVSKKDAKERTLNLLKDMGIPFPEQRINEYPHQFSGGMRQRAMIAMAMSCSPKVLIADEPTTALDVTIQAQIFELMDKLKKENDTAILLITHDMGVVSELADEVAVMYMGNIIESGSVEEVLKTPAHPYTEALLKSIPILGKGKDQDLNPIKGSTPDPYDRPIGCQFAPRCNYACEKCNEMPSEEVIGETHMVRCFNHNIVIKNNLNEKEVISSGK</sequence>
<dbReference type="PANTHER" id="PTHR43297">
    <property type="entry name" value="OLIGOPEPTIDE TRANSPORT ATP-BINDING PROTEIN APPD"/>
    <property type="match status" value="1"/>
</dbReference>
<dbReference type="PROSITE" id="PS00211">
    <property type="entry name" value="ABC_TRANSPORTER_1"/>
    <property type="match status" value="1"/>
</dbReference>
<comment type="subcellular location">
    <subcellularLocation>
        <location evidence="1">Cell membrane</location>
        <topology evidence="1">Peripheral membrane protein</topology>
    </subcellularLocation>
</comment>
<keyword evidence="9" id="KW-0472">Membrane</keyword>
<dbReference type="Pfam" id="PF00005">
    <property type="entry name" value="ABC_tran"/>
    <property type="match status" value="1"/>
</dbReference>
<keyword evidence="12" id="KW-1185">Reference proteome</keyword>
<dbReference type="CDD" id="cd03257">
    <property type="entry name" value="ABC_NikE_OppD_transporters"/>
    <property type="match status" value="1"/>
</dbReference>
<evidence type="ECO:0000256" key="6">
    <source>
        <dbReference type="ARBA" id="ARBA00022741"/>
    </source>
</evidence>
<dbReference type="FunFam" id="3.40.50.300:FF:000016">
    <property type="entry name" value="Oligopeptide ABC transporter ATP-binding component"/>
    <property type="match status" value="1"/>
</dbReference>
<dbReference type="InterPro" id="IPR003439">
    <property type="entry name" value="ABC_transporter-like_ATP-bd"/>
</dbReference>
<comment type="caution">
    <text evidence="11">The sequence shown here is derived from an EMBL/GenBank/DDBJ whole genome shotgun (WGS) entry which is preliminary data.</text>
</comment>
<dbReference type="NCBIfam" id="TIGR01727">
    <property type="entry name" value="oligo_HPY"/>
    <property type="match status" value="1"/>
</dbReference>
<evidence type="ECO:0000256" key="5">
    <source>
        <dbReference type="ARBA" id="ARBA00022519"/>
    </source>
</evidence>
<feature type="domain" description="ABC transporter" evidence="10">
    <location>
        <begin position="7"/>
        <end position="263"/>
    </location>
</feature>
<dbReference type="RefSeq" id="WP_035285094.1">
    <property type="nucleotide sequence ID" value="NZ_CABKOG010000003.1"/>
</dbReference>
<dbReference type="EMBL" id="JAMRYU010000017">
    <property type="protein sequence ID" value="MDC4241643.1"/>
    <property type="molecule type" value="Genomic_DNA"/>
</dbReference>
<dbReference type="InterPro" id="IPR050388">
    <property type="entry name" value="ABC_Ni/Peptide_Import"/>
</dbReference>
<evidence type="ECO:0000256" key="4">
    <source>
        <dbReference type="ARBA" id="ARBA00022475"/>
    </source>
</evidence>
<evidence type="ECO:0000256" key="3">
    <source>
        <dbReference type="ARBA" id="ARBA00022448"/>
    </source>
</evidence>
<dbReference type="SMART" id="SM00382">
    <property type="entry name" value="AAA"/>
    <property type="match status" value="1"/>
</dbReference>
<dbReference type="GO" id="GO:0005886">
    <property type="term" value="C:plasma membrane"/>
    <property type="evidence" value="ECO:0007669"/>
    <property type="project" value="UniProtKB-SubCell"/>
</dbReference>
<keyword evidence="8" id="KW-1278">Translocase</keyword>
<dbReference type="AlphaFoldDB" id="A0A9X4B3U9"/>
<evidence type="ECO:0000313" key="11">
    <source>
        <dbReference type="EMBL" id="MDC4241643.1"/>
    </source>
</evidence>
<dbReference type="Proteomes" id="UP001141183">
    <property type="component" value="Unassembled WGS sequence"/>
</dbReference>
<dbReference type="InterPro" id="IPR003593">
    <property type="entry name" value="AAA+_ATPase"/>
</dbReference>
<evidence type="ECO:0000256" key="7">
    <source>
        <dbReference type="ARBA" id="ARBA00022840"/>
    </source>
</evidence>
<evidence type="ECO:0000259" key="10">
    <source>
        <dbReference type="PROSITE" id="PS50893"/>
    </source>
</evidence>
<dbReference type="Gene3D" id="3.40.50.300">
    <property type="entry name" value="P-loop containing nucleotide triphosphate hydrolases"/>
    <property type="match status" value="1"/>
</dbReference>
<proteinExistence type="inferred from homology"/>
<evidence type="ECO:0000256" key="2">
    <source>
        <dbReference type="ARBA" id="ARBA00005417"/>
    </source>
</evidence>
<dbReference type="PANTHER" id="PTHR43297:SF14">
    <property type="entry name" value="ATPASE AAA-TYPE CORE DOMAIN-CONTAINING PROTEIN"/>
    <property type="match status" value="1"/>
</dbReference>
<dbReference type="GO" id="GO:0005524">
    <property type="term" value="F:ATP binding"/>
    <property type="evidence" value="ECO:0007669"/>
    <property type="project" value="UniProtKB-KW"/>
</dbReference>
<gene>
    <name evidence="11" type="ORF">NE398_16015</name>
</gene>
<keyword evidence="4" id="KW-1003">Cell membrane</keyword>
<evidence type="ECO:0000256" key="8">
    <source>
        <dbReference type="ARBA" id="ARBA00022967"/>
    </source>
</evidence>
<keyword evidence="3" id="KW-0813">Transport</keyword>
<organism evidence="11 12">
    <name type="scientific">Clostridium tertium</name>
    <dbReference type="NCBI Taxonomy" id="1559"/>
    <lineage>
        <taxon>Bacteria</taxon>
        <taxon>Bacillati</taxon>
        <taxon>Bacillota</taxon>
        <taxon>Clostridia</taxon>
        <taxon>Eubacteriales</taxon>
        <taxon>Clostridiaceae</taxon>
        <taxon>Clostridium</taxon>
    </lineage>
</organism>
<evidence type="ECO:0000313" key="12">
    <source>
        <dbReference type="Proteomes" id="UP001141183"/>
    </source>
</evidence>
<keyword evidence="7 11" id="KW-0067">ATP-binding</keyword>
<dbReference type="Pfam" id="PF08352">
    <property type="entry name" value="oligo_HPY"/>
    <property type="match status" value="1"/>
</dbReference>